<dbReference type="Proteomes" id="UP000887540">
    <property type="component" value="Unplaced"/>
</dbReference>
<reference evidence="4" key="1">
    <citation type="submission" date="2022-11" db="UniProtKB">
        <authorList>
            <consortium name="WormBaseParasite"/>
        </authorList>
    </citation>
    <scope>IDENTIFICATION</scope>
</reference>
<name>A0A914CJG5_9BILA</name>
<feature type="domain" description="BZIP" evidence="2">
    <location>
        <begin position="63"/>
        <end position="126"/>
    </location>
</feature>
<dbReference type="SMART" id="SM00338">
    <property type="entry name" value="BRLZ"/>
    <property type="match status" value="1"/>
</dbReference>
<keyword evidence="1" id="KW-0175">Coiled coil</keyword>
<evidence type="ECO:0000259" key="2">
    <source>
        <dbReference type="PROSITE" id="PS50217"/>
    </source>
</evidence>
<accession>A0A914CJG5</accession>
<dbReference type="WBParaSite" id="ACRNAN_scaffold11439.g31541.t1">
    <property type="protein sequence ID" value="ACRNAN_scaffold11439.g31541.t1"/>
    <property type="gene ID" value="ACRNAN_scaffold11439.g31541"/>
</dbReference>
<dbReference type="Pfam" id="PF07716">
    <property type="entry name" value="bZIP_2"/>
    <property type="match status" value="1"/>
</dbReference>
<evidence type="ECO:0000313" key="3">
    <source>
        <dbReference type="Proteomes" id="UP000887540"/>
    </source>
</evidence>
<dbReference type="InterPro" id="IPR046347">
    <property type="entry name" value="bZIP_sf"/>
</dbReference>
<dbReference type="GO" id="GO:0003700">
    <property type="term" value="F:DNA-binding transcription factor activity"/>
    <property type="evidence" value="ECO:0007669"/>
    <property type="project" value="InterPro"/>
</dbReference>
<dbReference type="InterPro" id="IPR004827">
    <property type="entry name" value="bZIP"/>
</dbReference>
<organism evidence="3 4">
    <name type="scientific">Acrobeloides nanus</name>
    <dbReference type="NCBI Taxonomy" id="290746"/>
    <lineage>
        <taxon>Eukaryota</taxon>
        <taxon>Metazoa</taxon>
        <taxon>Ecdysozoa</taxon>
        <taxon>Nematoda</taxon>
        <taxon>Chromadorea</taxon>
        <taxon>Rhabditida</taxon>
        <taxon>Tylenchina</taxon>
        <taxon>Cephalobomorpha</taxon>
        <taxon>Cephaloboidea</taxon>
        <taxon>Cephalobidae</taxon>
        <taxon>Acrobeloides</taxon>
    </lineage>
</organism>
<dbReference type="SUPFAM" id="SSF57959">
    <property type="entry name" value="Leucine zipper domain"/>
    <property type="match status" value="1"/>
</dbReference>
<dbReference type="AlphaFoldDB" id="A0A914CJG5"/>
<evidence type="ECO:0000313" key="4">
    <source>
        <dbReference type="WBParaSite" id="ACRNAN_scaffold11439.g31541.t1"/>
    </source>
</evidence>
<dbReference type="Gene3D" id="1.20.5.170">
    <property type="match status" value="1"/>
</dbReference>
<sequence>MIDRIQLIPQNTRHGFVQKFLQLYHAFYSAIEYIQHHRIIKWHLDLLPQITKPLAINSKDSIKEKTRLLNVRNNIACRKWRMNKKENLKKLKQELEKLEKHNEELKEEFKHLKNEKEHYLNILSKEL</sequence>
<protein>
    <submittedName>
        <fullName evidence="4">BZIP domain-containing protein</fullName>
    </submittedName>
</protein>
<keyword evidence="3" id="KW-1185">Reference proteome</keyword>
<feature type="coiled-coil region" evidence="1">
    <location>
        <begin position="81"/>
        <end position="122"/>
    </location>
</feature>
<dbReference type="PROSITE" id="PS50217">
    <property type="entry name" value="BZIP"/>
    <property type="match status" value="1"/>
</dbReference>
<proteinExistence type="predicted"/>
<evidence type="ECO:0000256" key="1">
    <source>
        <dbReference type="SAM" id="Coils"/>
    </source>
</evidence>